<comment type="caution">
    <text evidence="1">The sequence shown here is derived from an EMBL/GenBank/DDBJ whole genome shotgun (WGS) entry which is preliminary data.</text>
</comment>
<accession>A0ACC0N7B6</accession>
<keyword evidence="2" id="KW-1185">Reference proteome</keyword>
<sequence>MDQSRSSTPPSTAAESSAAVAADGRQPEHSAVSPVRRGYASFAASLQQGFGNFKALLVGQAQKMSATNEKESSEADLRTAKMQVEAADAAEDTRKRLEKSN</sequence>
<dbReference type="EMBL" id="CM046394">
    <property type="protein sequence ID" value="KAI8548473.1"/>
    <property type="molecule type" value="Genomic_DNA"/>
</dbReference>
<proteinExistence type="predicted"/>
<name>A0ACC0N7B6_RHOML</name>
<organism evidence="1 2">
    <name type="scientific">Rhododendron molle</name>
    <name type="common">Chinese azalea</name>
    <name type="synonym">Azalea mollis</name>
    <dbReference type="NCBI Taxonomy" id="49168"/>
    <lineage>
        <taxon>Eukaryota</taxon>
        <taxon>Viridiplantae</taxon>
        <taxon>Streptophyta</taxon>
        <taxon>Embryophyta</taxon>
        <taxon>Tracheophyta</taxon>
        <taxon>Spermatophyta</taxon>
        <taxon>Magnoliopsida</taxon>
        <taxon>eudicotyledons</taxon>
        <taxon>Gunneridae</taxon>
        <taxon>Pentapetalae</taxon>
        <taxon>asterids</taxon>
        <taxon>Ericales</taxon>
        <taxon>Ericaceae</taxon>
        <taxon>Ericoideae</taxon>
        <taxon>Rhodoreae</taxon>
        <taxon>Rhododendron</taxon>
    </lineage>
</organism>
<protein>
    <submittedName>
        <fullName evidence="1">Uncharacterized protein</fullName>
    </submittedName>
</protein>
<evidence type="ECO:0000313" key="2">
    <source>
        <dbReference type="Proteomes" id="UP001062846"/>
    </source>
</evidence>
<gene>
    <name evidence="1" type="ORF">RHMOL_Rhmol07G0276300</name>
</gene>
<dbReference type="Proteomes" id="UP001062846">
    <property type="component" value="Chromosome 7"/>
</dbReference>
<reference evidence="1" key="1">
    <citation type="submission" date="2022-02" db="EMBL/GenBank/DDBJ databases">
        <title>Plant Genome Project.</title>
        <authorList>
            <person name="Zhang R.-G."/>
        </authorList>
    </citation>
    <scope>NUCLEOTIDE SEQUENCE</scope>
    <source>
        <strain evidence="1">AT1</strain>
    </source>
</reference>
<evidence type="ECO:0000313" key="1">
    <source>
        <dbReference type="EMBL" id="KAI8548473.1"/>
    </source>
</evidence>